<dbReference type="PANTHER" id="PTHR18901">
    <property type="entry name" value="2-DEOXYGLUCOSE-6-PHOSPHATE PHOSPHATASE 2"/>
    <property type="match status" value="1"/>
</dbReference>
<dbReference type="PANTHER" id="PTHR18901:SF38">
    <property type="entry name" value="PSEUDOURIDINE-5'-PHOSPHATASE"/>
    <property type="match status" value="1"/>
</dbReference>
<name>A0A4P2QE67_SORCE</name>
<dbReference type="InterPro" id="IPR036412">
    <property type="entry name" value="HAD-like_sf"/>
</dbReference>
<dbReference type="AlphaFoldDB" id="A0A4P2QE67"/>
<reference evidence="1 2" key="1">
    <citation type="submission" date="2015-09" db="EMBL/GenBank/DDBJ databases">
        <title>Sorangium comparison.</title>
        <authorList>
            <person name="Zaburannyi N."/>
            <person name="Bunk B."/>
            <person name="Overmann J."/>
            <person name="Mueller R."/>
        </authorList>
    </citation>
    <scope>NUCLEOTIDE SEQUENCE [LARGE SCALE GENOMIC DNA]</scope>
    <source>
        <strain evidence="1 2">So ceGT47</strain>
    </source>
</reference>
<dbReference type="RefSeq" id="WP_129355745.1">
    <property type="nucleotide sequence ID" value="NZ_CP012670.1"/>
</dbReference>
<dbReference type="SFLD" id="SFLDS00003">
    <property type="entry name" value="Haloacid_Dehalogenase"/>
    <property type="match status" value="1"/>
</dbReference>
<gene>
    <name evidence="1" type="primary">dehII</name>
    <name evidence="1" type="ORF">SOCEGT47_080540</name>
</gene>
<dbReference type="InterPro" id="IPR023198">
    <property type="entry name" value="PGP-like_dom2"/>
</dbReference>
<evidence type="ECO:0000313" key="1">
    <source>
        <dbReference type="EMBL" id="AUX27463.1"/>
    </source>
</evidence>
<dbReference type="InterPro" id="IPR006439">
    <property type="entry name" value="HAD-SF_hydro_IA"/>
</dbReference>
<sequence>MRFMGILFDVDGVLVDSPHERAWREALSSLMTGDWRAIAPRTRYAPERFTTAVYQRVIAGKPRESGARAALEHFGVPDAAARAGVYSEHKQALMLQLIEAGEFVAFPDAVRLLLRVKARGVLTAAASSSRNASLLLRRLRAAAFSTPRQGGDAPEVAPGATLLDLFDADLCGAPVPRGKPAPDLFLAAAHALGAPPERCLVIEDASSGVQAAKAAGMAALGVARLSDQALLVAAGADRVVTSLDDVDPDALVDGRLAARAA</sequence>
<dbReference type="Gene3D" id="3.40.50.1000">
    <property type="entry name" value="HAD superfamily/HAD-like"/>
    <property type="match status" value="1"/>
</dbReference>
<dbReference type="SUPFAM" id="SSF56784">
    <property type="entry name" value="HAD-like"/>
    <property type="match status" value="1"/>
</dbReference>
<dbReference type="SFLD" id="SFLDG01129">
    <property type="entry name" value="C1.5:_HAD__Beta-PGM__Phosphata"/>
    <property type="match status" value="1"/>
</dbReference>
<organism evidence="1 2">
    <name type="scientific">Sorangium cellulosum</name>
    <name type="common">Polyangium cellulosum</name>
    <dbReference type="NCBI Taxonomy" id="56"/>
    <lineage>
        <taxon>Bacteria</taxon>
        <taxon>Pseudomonadati</taxon>
        <taxon>Myxococcota</taxon>
        <taxon>Polyangia</taxon>
        <taxon>Polyangiales</taxon>
        <taxon>Polyangiaceae</taxon>
        <taxon>Sorangium</taxon>
    </lineage>
</organism>
<dbReference type="OrthoDB" id="414934at2"/>
<dbReference type="Proteomes" id="UP000295781">
    <property type="component" value="Chromosome"/>
</dbReference>
<dbReference type="Pfam" id="PF00702">
    <property type="entry name" value="Hydrolase"/>
    <property type="match status" value="1"/>
</dbReference>
<evidence type="ECO:0000313" key="2">
    <source>
        <dbReference type="Proteomes" id="UP000295781"/>
    </source>
</evidence>
<dbReference type="NCBIfam" id="TIGR01509">
    <property type="entry name" value="HAD-SF-IA-v3"/>
    <property type="match status" value="1"/>
</dbReference>
<proteinExistence type="predicted"/>
<dbReference type="Gene3D" id="1.10.150.240">
    <property type="entry name" value="Putative phosphatase, domain 2"/>
    <property type="match status" value="1"/>
</dbReference>
<accession>A0A4P2QE67</accession>
<protein>
    <submittedName>
        <fullName evidence="1">Haloacid dehalogenase</fullName>
    </submittedName>
</protein>
<dbReference type="EMBL" id="CP012670">
    <property type="protein sequence ID" value="AUX27463.1"/>
    <property type="molecule type" value="Genomic_DNA"/>
</dbReference>
<dbReference type="InterPro" id="IPR023214">
    <property type="entry name" value="HAD_sf"/>
</dbReference>